<keyword evidence="1" id="KW-0812">Transmembrane</keyword>
<accession>A0A0V8DXQ6</accession>
<keyword evidence="1" id="KW-1133">Transmembrane helix</keyword>
<feature type="transmembrane region" description="Helical" evidence="1">
    <location>
        <begin position="73"/>
        <end position="89"/>
    </location>
</feature>
<evidence type="ECO:0000313" key="2">
    <source>
        <dbReference type="EMBL" id="KSU18350.1"/>
    </source>
</evidence>
<proteinExistence type="predicted"/>
<reference evidence="3" key="1">
    <citation type="submission" date="2015-10" db="EMBL/GenBank/DDBJ databases">
        <title>Draft Genome Sequences of 11 Lactococcus lactis subspecies cremoris strains.</title>
        <authorList>
            <person name="Wels M."/>
            <person name="Backus L."/>
            <person name="Boekhorst J."/>
            <person name="Dijkstra A."/>
            <person name="Beerthuizen M."/>
            <person name="Kelly W."/>
            <person name="Siezen R."/>
            <person name="Bachmann H."/>
            <person name="Van Hijum S."/>
        </authorList>
    </citation>
    <scope>NUCLEOTIDE SEQUENCE [LARGE SCALE GENOMIC DNA]</scope>
    <source>
        <strain evidence="3">M20</strain>
    </source>
</reference>
<feature type="transmembrane region" description="Helical" evidence="1">
    <location>
        <begin position="95"/>
        <end position="117"/>
    </location>
</feature>
<dbReference type="PATRIC" id="fig|1360.114.peg.1523"/>
<dbReference type="AlphaFoldDB" id="A0A0V8DXQ6"/>
<dbReference type="Proteomes" id="UP000053719">
    <property type="component" value="Unassembled WGS sequence"/>
</dbReference>
<keyword evidence="1" id="KW-0472">Membrane</keyword>
<organism evidence="2 3">
    <name type="scientific">Lactococcus lactis subsp. lactis</name>
    <name type="common">Streptococcus lactis</name>
    <dbReference type="NCBI Taxonomy" id="1360"/>
    <lineage>
        <taxon>Bacteria</taxon>
        <taxon>Bacillati</taxon>
        <taxon>Bacillota</taxon>
        <taxon>Bacilli</taxon>
        <taxon>Lactobacillales</taxon>
        <taxon>Streptococcaceae</taxon>
        <taxon>Lactococcus</taxon>
    </lineage>
</organism>
<name>A0A0V8DXQ6_LACLL</name>
<dbReference type="RefSeq" id="WP_058212147.1">
    <property type="nucleotide sequence ID" value="NZ_CP173185.1"/>
</dbReference>
<protein>
    <submittedName>
        <fullName evidence="2">Uncharacterized protein</fullName>
    </submittedName>
</protein>
<dbReference type="EMBL" id="LKLU01000132">
    <property type="protein sequence ID" value="KSU18350.1"/>
    <property type="molecule type" value="Genomic_DNA"/>
</dbReference>
<evidence type="ECO:0000313" key="3">
    <source>
        <dbReference type="Proteomes" id="UP000053719"/>
    </source>
</evidence>
<sequence length="162" mass="18745">MCIEKLPNYRFNKKDRKYVLEEIIKRSEKGADSNNKRAYIEIVEDIKDNYDEVQIRHLLRSFETEKKKFTDDSILKFSTFFLAIGSFYMTTMKGLLSNVILVIIAVTVLLGIVALIIKRGIAPTGYKLNTVIFLLEEAIKLEQSPLKNDNYQEDTNETALKK</sequence>
<gene>
    <name evidence="2" type="ORF">M20_2304</name>
</gene>
<evidence type="ECO:0000256" key="1">
    <source>
        <dbReference type="SAM" id="Phobius"/>
    </source>
</evidence>
<comment type="caution">
    <text evidence="2">The sequence shown here is derived from an EMBL/GenBank/DDBJ whole genome shotgun (WGS) entry which is preliminary data.</text>
</comment>